<evidence type="ECO:0000256" key="9">
    <source>
        <dbReference type="SAM" id="MobiDB-lite"/>
    </source>
</evidence>
<comment type="catalytic activity">
    <reaction evidence="7">
        <text>4 porphobilinogen + H2O = hydroxymethylbilane + 4 NH4(+)</text>
        <dbReference type="Rhea" id="RHEA:13185"/>
        <dbReference type="ChEBI" id="CHEBI:15377"/>
        <dbReference type="ChEBI" id="CHEBI:28938"/>
        <dbReference type="ChEBI" id="CHEBI:57845"/>
        <dbReference type="ChEBI" id="CHEBI:58126"/>
        <dbReference type="EC" id="2.5.1.61"/>
    </reaction>
</comment>
<evidence type="ECO:0000256" key="2">
    <source>
        <dbReference type="ARBA" id="ARBA00002869"/>
    </source>
</evidence>
<evidence type="ECO:0000259" key="10">
    <source>
        <dbReference type="Pfam" id="PF01379"/>
    </source>
</evidence>
<feature type="region of interest" description="Disordered" evidence="9">
    <location>
        <begin position="166"/>
        <end position="187"/>
    </location>
</feature>
<dbReference type="Pfam" id="PF01379">
    <property type="entry name" value="Porphobil_deam"/>
    <property type="match status" value="1"/>
</dbReference>
<dbReference type="SUPFAM" id="SSF54782">
    <property type="entry name" value="Porphobilinogen deaminase (hydroxymethylbilane synthase), C-terminal domain"/>
    <property type="match status" value="1"/>
</dbReference>
<dbReference type="GO" id="GO:0006783">
    <property type="term" value="P:heme biosynthetic process"/>
    <property type="evidence" value="ECO:0007669"/>
    <property type="project" value="TreeGrafter"/>
</dbReference>
<dbReference type="RefSeq" id="WP_125044649.1">
    <property type="nucleotide sequence ID" value="NZ_BHZC01000001.1"/>
</dbReference>
<dbReference type="InterPro" id="IPR022417">
    <property type="entry name" value="Porphobilin_deaminase_N"/>
</dbReference>
<dbReference type="EC" id="2.5.1.61" evidence="4 8"/>
<reference evidence="12 13" key="1">
    <citation type="submission" date="2018-11" db="EMBL/GenBank/DDBJ databases">
        <title>Whole genome sequence of Streptomyces chrestomyceticus NBRC 13444(T).</title>
        <authorList>
            <person name="Komaki H."/>
            <person name="Tamura T."/>
        </authorList>
    </citation>
    <scope>NUCLEOTIDE SEQUENCE [LARGE SCALE GENOMIC DNA]</scope>
    <source>
        <strain evidence="12 13">NBRC 13444</strain>
    </source>
</reference>
<evidence type="ECO:0000256" key="8">
    <source>
        <dbReference type="NCBIfam" id="TIGR00212"/>
    </source>
</evidence>
<dbReference type="PRINTS" id="PR00151">
    <property type="entry name" value="PORPHBDMNASE"/>
</dbReference>
<evidence type="ECO:0000256" key="3">
    <source>
        <dbReference type="ARBA" id="ARBA00005638"/>
    </source>
</evidence>
<feature type="domain" description="Porphobilinogen deaminase N-terminal" evidence="10">
    <location>
        <begin position="10"/>
        <end position="241"/>
    </location>
</feature>
<evidence type="ECO:0000256" key="7">
    <source>
        <dbReference type="ARBA" id="ARBA00048169"/>
    </source>
</evidence>
<dbReference type="PROSITE" id="PS00533">
    <property type="entry name" value="PORPHOBILINOGEN_DEAM"/>
    <property type="match status" value="1"/>
</dbReference>
<comment type="caution">
    <text evidence="12">The sequence shown here is derived from an EMBL/GenBank/DDBJ whole genome shotgun (WGS) entry which is preliminary data.</text>
</comment>
<evidence type="ECO:0000256" key="4">
    <source>
        <dbReference type="ARBA" id="ARBA00012655"/>
    </source>
</evidence>
<evidence type="ECO:0000259" key="11">
    <source>
        <dbReference type="Pfam" id="PF03900"/>
    </source>
</evidence>
<feature type="compositionally biased region" description="Basic and acidic residues" evidence="9">
    <location>
        <begin position="166"/>
        <end position="179"/>
    </location>
</feature>
<dbReference type="Proteomes" id="UP000287830">
    <property type="component" value="Unassembled WGS sequence"/>
</dbReference>
<name>A0A7U9KS41_9ACTN</name>
<dbReference type="Gene3D" id="3.40.190.10">
    <property type="entry name" value="Periplasmic binding protein-like II"/>
    <property type="match status" value="2"/>
</dbReference>
<evidence type="ECO:0000313" key="12">
    <source>
        <dbReference type="EMBL" id="GCD34409.1"/>
    </source>
</evidence>
<dbReference type="GO" id="GO:0005737">
    <property type="term" value="C:cytoplasm"/>
    <property type="evidence" value="ECO:0007669"/>
    <property type="project" value="UniProtKB-UniRule"/>
</dbReference>
<sequence length="339" mass="36175">MSTDFPARELRIGTRTSPMALAQTARVTQLLHQLDPRLRTVAVPVRTEADRWHGELSGVGGKGLFVKALDVRLQSGDIDLALHCLKDVPGDVPLRAGLVVAAHLERADVRDVLVAPEHSAVRHLDDLPPGARVGTASVRRRAQLLRLRPDLRIVPVRGAVGTRLDLLDGRPTTHTDPTHPTDASKPADPTHLDALILASAGLARLNLSHRARQIFEVEELLPAVGAGVLSLECRRDDTAVAALLEQLNHEPTLTEATAERVMLQGLRGHCNSPIAGYCVTGPDGRLSLRGMVFSPDGAAFAQVHLCSDAPHDPAALGAHAATELLSQGARSLIDTGIPL</sequence>
<keyword evidence="5" id="KW-0808">Transferase</keyword>
<dbReference type="GeneID" id="95621124"/>
<dbReference type="AlphaFoldDB" id="A0A7U9KS41"/>
<dbReference type="PIRSF" id="PIRSF001438">
    <property type="entry name" value="4pyrrol_synth_OHMeBilane_synth"/>
    <property type="match status" value="1"/>
</dbReference>
<dbReference type="Pfam" id="PF03900">
    <property type="entry name" value="Porphobil_deamC"/>
    <property type="match status" value="1"/>
</dbReference>
<evidence type="ECO:0000256" key="5">
    <source>
        <dbReference type="ARBA" id="ARBA00022679"/>
    </source>
</evidence>
<gene>
    <name evidence="12" type="primary">hemC2_2</name>
    <name evidence="12" type="ORF">OEIGOIKO_02139</name>
</gene>
<feature type="domain" description="Porphobilinogen deaminase C-terminal" evidence="11">
    <location>
        <begin position="254"/>
        <end position="325"/>
    </location>
</feature>
<comment type="similarity">
    <text evidence="3">Belongs to the HMBS family.</text>
</comment>
<dbReference type="SUPFAM" id="SSF53850">
    <property type="entry name" value="Periplasmic binding protein-like II"/>
    <property type="match status" value="1"/>
</dbReference>
<dbReference type="PANTHER" id="PTHR11557">
    <property type="entry name" value="PORPHOBILINOGEN DEAMINASE"/>
    <property type="match status" value="1"/>
</dbReference>
<dbReference type="EMBL" id="BHZC01000001">
    <property type="protein sequence ID" value="GCD34409.1"/>
    <property type="molecule type" value="Genomic_DNA"/>
</dbReference>
<keyword evidence="6" id="KW-0627">Porphyrin biosynthesis</keyword>
<accession>A0A7U9KS41</accession>
<dbReference type="GO" id="GO:0004418">
    <property type="term" value="F:hydroxymethylbilane synthase activity"/>
    <property type="evidence" value="ECO:0007669"/>
    <property type="project" value="UniProtKB-UniRule"/>
</dbReference>
<dbReference type="InterPro" id="IPR022418">
    <property type="entry name" value="Porphobilinogen_deaminase_C"/>
</dbReference>
<evidence type="ECO:0000313" key="13">
    <source>
        <dbReference type="Proteomes" id="UP000287830"/>
    </source>
</evidence>
<comment type="cofactor">
    <cofactor evidence="1">
        <name>dipyrromethane</name>
        <dbReference type="ChEBI" id="CHEBI:60342"/>
    </cofactor>
</comment>
<evidence type="ECO:0000256" key="6">
    <source>
        <dbReference type="ARBA" id="ARBA00023244"/>
    </source>
</evidence>
<proteinExistence type="inferred from homology"/>
<dbReference type="InterPro" id="IPR036803">
    <property type="entry name" value="Porphobilinogen_deaminase_C_sf"/>
</dbReference>
<protein>
    <recommendedName>
        <fullName evidence="4 8">Hydroxymethylbilane synthase</fullName>
        <ecNumber evidence="4 8">2.5.1.61</ecNumber>
    </recommendedName>
</protein>
<dbReference type="Gene3D" id="3.30.160.40">
    <property type="entry name" value="Porphobilinogen deaminase, C-terminal domain"/>
    <property type="match status" value="1"/>
</dbReference>
<dbReference type="PANTHER" id="PTHR11557:SF0">
    <property type="entry name" value="PORPHOBILINOGEN DEAMINASE"/>
    <property type="match status" value="1"/>
</dbReference>
<dbReference type="InterPro" id="IPR022419">
    <property type="entry name" value="Porphobilin_deaminase_cofac_BS"/>
</dbReference>
<dbReference type="NCBIfam" id="TIGR00212">
    <property type="entry name" value="hemC"/>
    <property type="match status" value="1"/>
</dbReference>
<dbReference type="InterPro" id="IPR000860">
    <property type="entry name" value="HemC"/>
</dbReference>
<evidence type="ECO:0000256" key="1">
    <source>
        <dbReference type="ARBA" id="ARBA00001916"/>
    </source>
</evidence>
<comment type="function">
    <text evidence="2">Tetrapolymerization of the monopyrrole PBG into the hydroxymethylbilane pre-uroporphyrinogen in several discrete steps.</text>
</comment>
<dbReference type="OrthoDB" id="9810298at2"/>
<organism evidence="12 13">
    <name type="scientific">Streptomyces chrestomyceticus JCM 4735</name>
    <dbReference type="NCBI Taxonomy" id="1306181"/>
    <lineage>
        <taxon>Bacteria</taxon>
        <taxon>Bacillati</taxon>
        <taxon>Actinomycetota</taxon>
        <taxon>Actinomycetes</taxon>
        <taxon>Kitasatosporales</taxon>
        <taxon>Streptomycetaceae</taxon>
        <taxon>Streptomyces</taxon>
    </lineage>
</organism>